<comment type="similarity">
    <text evidence="1">Belongs to the glycosyl hydrolase 57 family.</text>
</comment>
<accession>A0A932GR07</accession>
<gene>
    <name evidence="4" type="ORF">HYY65_11360</name>
</gene>
<dbReference type="Gene3D" id="3.20.110.20">
    <property type="match status" value="1"/>
</dbReference>
<feature type="domain" description="Glycoside hydrolase family 57 N-terminal" evidence="3">
    <location>
        <begin position="52"/>
        <end position="201"/>
    </location>
</feature>
<comment type="caution">
    <text evidence="4">The sequence shown here is derived from an EMBL/GenBank/DDBJ whole genome shotgun (WGS) entry which is preliminary data.</text>
</comment>
<dbReference type="PANTHER" id="PTHR36306">
    <property type="entry name" value="ALPHA-AMYLASE-RELATED-RELATED"/>
    <property type="match status" value="1"/>
</dbReference>
<name>A0A932GR07_UNCTE</name>
<reference evidence="4" key="1">
    <citation type="submission" date="2020-07" db="EMBL/GenBank/DDBJ databases">
        <title>Huge and variable diversity of episymbiotic CPR bacteria and DPANN archaea in groundwater ecosystems.</title>
        <authorList>
            <person name="He C.Y."/>
            <person name="Keren R."/>
            <person name="Whittaker M."/>
            <person name="Farag I.F."/>
            <person name="Doudna J."/>
            <person name="Cate J.H.D."/>
            <person name="Banfield J.F."/>
        </authorList>
    </citation>
    <scope>NUCLEOTIDE SEQUENCE</scope>
    <source>
        <strain evidence="4">NC_groundwater_717_Ag_S-0.2um_59_8</strain>
    </source>
</reference>
<organism evidence="4 5">
    <name type="scientific">Tectimicrobiota bacterium</name>
    <dbReference type="NCBI Taxonomy" id="2528274"/>
    <lineage>
        <taxon>Bacteria</taxon>
        <taxon>Pseudomonadati</taxon>
        <taxon>Nitrospinota/Tectimicrobiota group</taxon>
        <taxon>Candidatus Tectimicrobiota</taxon>
    </lineage>
</organism>
<dbReference type="PANTHER" id="PTHR36306:SF1">
    <property type="entry name" value="ALPHA-AMYLASE-RELATED"/>
    <property type="match status" value="1"/>
</dbReference>
<dbReference type="InterPro" id="IPR011330">
    <property type="entry name" value="Glyco_hydro/deAcase_b/a-brl"/>
</dbReference>
<dbReference type="AlphaFoldDB" id="A0A932GR07"/>
<proteinExistence type="inferred from homology"/>
<evidence type="ECO:0000256" key="1">
    <source>
        <dbReference type="ARBA" id="ARBA00006821"/>
    </source>
</evidence>
<dbReference type="GO" id="GO:0005975">
    <property type="term" value="P:carbohydrate metabolic process"/>
    <property type="evidence" value="ECO:0007669"/>
    <property type="project" value="InterPro"/>
</dbReference>
<dbReference type="Pfam" id="PF03065">
    <property type="entry name" value="Glyco_hydro_57"/>
    <property type="match status" value="1"/>
</dbReference>
<dbReference type="Proteomes" id="UP000741360">
    <property type="component" value="Unassembled WGS sequence"/>
</dbReference>
<dbReference type="GO" id="GO:0003824">
    <property type="term" value="F:catalytic activity"/>
    <property type="evidence" value="ECO:0007669"/>
    <property type="project" value="InterPro"/>
</dbReference>
<keyword evidence="2" id="KW-0119">Carbohydrate metabolism</keyword>
<dbReference type="EMBL" id="JACPSX010000217">
    <property type="protein sequence ID" value="MBI3015627.1"/>
    <property type="molecule type" value="Genomic_DNA"/>
</dbReference>
<dbReference type="InterPro" id="IPR052046">
    <property type="entry name" value="GH57_Enzymes"/>
</dbReference>
<dbReference type="InterPro" id="IPR004300">
    <property type="entry name" value="Glyco_hydro_57_N"/>
</dbReference>
<evidence type="ECO:0000259" key="3">
    <source>
        <dbReference type="Pfam" id="PF03065"/>
    </source>
</evidence>
<protein>
    <submittedName>
        <fullName evidence="4">Polysaccharide deacetylase family protein</fullName>
    </submittedName>
</protein>
<sequence length="391" mass="45116">MVEIRHILGFHMHQPPGNLELLAETNEWEARQIMLCYDRPLKYAWQYPDVARFCVGFSGILLEQLLDPQIIARYSGIVDIPAMLNSYRNTPNIEIVGMGYYHPIFPLIPQEDWDEQIERGREKVREVFGREPRIFWPPEMAFTMEMIPALARHGYESVVIDSVHVKPRTALSHEERVYRPHIAEYEGARITVVPRDRDLSNAQESGLDPGWFDGEVRRKTAAAHGPCLVTTWSDGENGGWFRQMDEGAGFWGHFFSPYMERVRSGQMPIRPTTLSEFVADNPPLSKVDVQTGAWNVGTTSGYDFSQWAGSASQRRALEEIWQLSRTYHETWKAVTGKQPEPIGHKLNRVREHILRAETSCYLFWGDSWIPKLYEQTGVARQMLDEIRGMVH</sequence>
<evidence type="ECO:0000313" key="4">
    <source>
        <dbReference type="EMBL" id="MBI3015627.1"/>
    </source>
</evidence>
<dbReference type="SUPFAM" id="SSF88713">
    <property type="entry name" value="Glycoside hydrolase/deacetylase"/>
    <property type="match status" value="1"/>
</dbReference>
<evidence type="ECO:0000256" key="2">
    <source>
        <dbReference type="ARBA" id="ARBA00023277"/>
    </source>
</evidence>
<evidence type="ECO:0000313" key="5">
    <source>
        <dbReference type="Proteomes" id="UP000741360"/>
    </source>
</evidence>